<sequence>MFKASICVDVIDAQQMDATKIDELITKGQIEVQCGRTAEAKKHAREAQVRAEEAMHRYLQSDADNEAEKKLTDWFRECCAIFAEVYNALSAVLFMNTRIICLC</sequence>
<evidence type="ECO:0000313" key="1">
    <source>
        <dbReference type="EMBL" id="KAH3699091.1"/>
    </source>
</evidence>
<reference evidence="1" key="1">
    <citation type="journal article" date="2019" name="bioRxiv">
        <title>The Genome of the Zebra Mussel, Dreissena polymorpha: A Resource for Invasive Species Research.</title>
        <authorList>
            <person name="McCartney M.A."/>
            <person name="Auch B."/>
            <person name="Kono T."/>
            <person name="Mallez S."/>
            <person name="Zhang Y."/>
            <person name="Obille A."/>
            <person name="Becker A."/>
            <person name="Abrahante J.E."/>
            <person name="Garbe J."/>
            <person name="Badalamenti J.P."/>
            <person name="Herman A."/>
            <person name="Mangelson H."/>
            <person name="Liachko I."/>
            <person name="Sullivan S."/>
            <person name="Sone E.D."/>
            <person name="Koren S."/>
            <person name="Silverstein K.A.T."/>
            <person name="Beckman K.B."/>
            <person name="Gohl D.M."/>
        </authorList>
    </citation>
    <scope>NUCLEOTIDE SEQUENCE</scope>
    <source>
        <strain evidence="1">Duluth1</strain>
        <tissue evidence="1">Whole animal</tissue>
    </source>
</reference>
<reference evidence="1" key="2">
    <citation type="submission" date="2020-11" db="EMBL/GenBank/DDBJ databases">
        <authorList>
            <person name="McCartney M.A."/>
            <person name="Auch B."/>
            <person name="Kono T."/>
            <person name="Mallez S."/>
            <person name="Becker A."/>
            <person name="Gohl D.M."/>
            <person name="Silverstein K.A.T."/>
            <person name="Koren S."/>
            <person name="Bechman K.B."/>
            <person name="Herman A."/>
            <person name="Abrahante J.E."/>
            <person name="Garbe J."/>
        </authorList>
    </citation>
    <scope>NUCLEOTIDE SEQUENCE</scope>
    <source>
        <strain evidence="1">Duluth1</strain>
        <tissue evidence="1">Whole animal</tissue>
    </source>
</reference>
<comment type="caution">
    <text evidence="1">The sequence shown here is derived from an EMBL/GenBank/DDBJ whole genome shotgun (WGS) entry which is preliminary data.</text>
</comment>
<name>A0A9D4BL97_DREPO</name>
<gene>
    <name evidence="1" type="ORF">DPMN_074045</name>
</gene>
<accession>A0A9D4BL97</accession>
<organism evidence="1 2">
    <name type="scientific">Dreissena polymorpha</name>
    <name type="common">Zebra mussel</name>
    <name type="synonym">Mytilus polymorpha</name>
    <dbReference type="NCBI Taxonomy" id="45954"/>
    <lineage>
        <taxon>Eukaryota</taxon>
        <taxon>Metazoa</taxon>
        <taxon>Spiralia</taxon>
        <taxon>Lophotrochozoa</taxon>
        <taxon>Mollusca</taxon>
        <taxon>Bivalvia</taxon>
        <taxon>Autobranchia</taxon>
        <taxon>Heteroconchia</taxon>
        <taxon>Euheterodonta</taxon>
        <taxon>Imparidentia</taxon>
        <taxon>Neoheterodontei</taxon>
        <taxon>Myida</taxon>
        <taxon>Dreissenoidea</taxon>
        <taxon>Dreissenidae</taxon>
        <taxon>Dreissena</taxon>
    </lineage>
</organism>
<dbReference type="Proteomes" id="UP000828390">
    <property type="component" value="Unassembled WGS sequence"/>
</dbReference>
<dbReference type="AlphaFoldDB" id="A0A9D4BL97"/>
<evidence type="ECO:0000313" key="2">
    <source>
        <dbReference type="Proteomes" id="UP000828390"/>
    </source>
</evidence>
<protein>
    <submittedName>
        <fullName evidence="1">Uncharacterized protein</fullName>
    </submittedName>
</protein>
<dbReference type="EMBL" id="JAIWYP010000015">
    <property type="protein sequence ID" value="KAH3699091.1"/>
    <property type="molecule type" value="Genomic_DNA"/>
</dbReference>
<keyword evidence="2" id="KW-1185">Reference proteome</keyword>
<proteinExistence type="predicted"/>